<dbReference type="PANTHER" id="PTHR31264">
    <property type="entry name" value="OS07G0554500 PROTEIN-RELATED"/>
    <property type="match status" value="1"/>
</dbReference>
<dbReference type="InterPro" id="IPR036047">
    <property type="entry name" value="F-box-like_dom_sf"/>
</dbReference>
<dbReference type="AlphaFoldDB" id="A0A453TDH6"/>
<dbReference type="STRING" id="200361.A0A453TDH6"/>
<name>A0A453TDH6_AEGTS</name>
<reference evidence="2" key="3">
    <citation type="journal article" date="2017" name="Nature">
        <title>Genome sequence of the progenitor of the wheat D genome Aegilops tauschii.</title>
        <authorList>
            <person name="Luo M.C."/>
            <person name="Gu Y.Q."/>
            <person name="Puiu D."/>
            <person name="Wang H."/>
            <person name="Twardziok S.O."/>
            <person name="Deal K.R."/>
            <person name="Huo N."/>
            <person name="Zhu T."/>
            <person name="Wang L."/>
            <person name="Wang Y."/>
            <person name="McGuire P.E."/>
            <person name="Liu S."/>
            <person name="Long H."/>
            <person name="Ramasamy R.K."/>
            <person name="Rodriguez J.C."/>
            <person name="Van S.L."/>
            <person name="Yuan L."/>
            <person name="Wang Z."/>
            <person name="Xia Z."/>
            <person name="Xiao L."/>
            <person name="Anderson O.D."/>
            <person name="Ouyang S."/>
            <person name="Liang Y."/>
            <person name="Zimin A.V."/>
            <person name="Pertea G."/>
            <person name="Qi P."/>
            <person name="Bennetzen J.L."/>
            <person name="Dai X."/>
            <person name="Dawson M.W."/>
            <person name="Muller H.G."/>
            <person name="Kugler K."/>
            <person name="Rivarola-Duarte L."/>
            <person name="Spannagl M."/>
            <person name="Mayer K.F.X."/>
            <person name="Lu F.H."/>
            <person name="Bevan M.W."/>
            <person name="Leroy P."/>
            <person name="Li P."/>
            <person name="You F.M."/>
            <person name="Sun Q."/>
            <person name="Liu Z."/>
            <person name="Lyons E."/>
            <person name="Wicker T."/>
            <person name="Salzberg S.L."/>
            <person name="Devos K.M."/>
            <person name="Dvorak J."/>
        </authorList>
    </citation>
    <scope>NUCLEOTIDE SEQUENCE [LARGE SCALE GENOMIC DNA]</scope>
    <source>
        <strain evidence="2">cv. AL8/78</strain>
    </source>
</reference>
<dbReference type="EnsemblPlants" id="AET7Gv21347000.1">
    <property type="protein sequence ID" value="AET7Gv21347000.1"/>
    <property type="gene ID" value="AET7Gv21347000"/>
</dbReference>
<evidence type="ECO:0008006" key="4">
    <source>
        <dbReference type="Google" id="ProtNLM"/>
    </source>
</evidence>
<accession>A0A453TDH6</accession>
<evidence type="ECO:0000256" key="1">
    <source>
        <dbReference type="SAM" id="MobiDB-lite"/>
    </source>
</evidence>
<dbReference type="Gramene" id="AET7Gv21347000.1">
    <property type="protein sequence ID" value="AET7Gv21347000.1"/>
    <property type="gene ID" value="AET7Gv21347000"/>
</dbReference>
<feature type="compositionally biased region" description="Low complexity" evidence="1">
    <location>
        <begin position="113"/>
        <end position="128"/>
    </location>
</feature>
<protein>
    <recommendedName>
        <fullName evidence="4">F-box domain-containing protein</fullName>
    </recommendedName>
</protein>
<reference evidence="2" key="4">
    <citation type="submission" date="2019-03" db="UniProtKB">
        <authorList>
            <consortium name="EnsemblPlants"/>
        </authorList>
    </citation>
    <scope>IDENTIFICATION</scope>
</reference>
<proteinExistence type="predicted"/>
<evidence type="ECO:0000313" key="3">
    <source>
        <dbReference type="Proteomes" id="UP000015105"/>
    </source>
</evidence>
<dbReference type="Proteomes" id="UP000015105">
    <property type="component" value="Chromosome 7D"/>
</dbReference>
<dbReference type="SUPFAM" id="SSF81383">
    <property type="entry name" value="F-box domain"/>
    <property type="match status" value="1"/>
</dbReference>
<feature type="compositionally biased region" description="Polar residues" evidence="1">
    <location>
        <begin position="129"/>
        <end position="141"/>
    </location>
</feature>
<feature type="compositionally biased region" description="Low complexity" evidence="1">
    <location>
        <begin position="92"/>
        <end position="101"/>
    </location>
</feature>
<sequence>MAAPASIPVPDELLEEIFIRLPTLNALALASGACTSFRRVIKARAFRRRFRALHRPPLLGFMDVAGFHPSQAPHPSAPMPWPWPPTPLISPSSRPSFLLPPTASRVTTTTRKAPAGAPATSATAASSSIGDPSTHVPSTCGPTAKTLPAVRDKPENNKRSNRHRCNAADFHLAVCDPLSSRYVLLPTIPEDLAAGPQDSLWAFEPVLAPATGDDGEDEPVKVICFARYMTKLVLFVFSSTTRQWSMVESPSFPFLKRLDLDMSCFDCVRGCFYWTEPYDWGDHLMVLDTRTMSFSTVDLLTGCHEELRDLHDPSFRPWRLNAVVAGRQGALEMFSLVCQHGSFALYHTSLQNNSQEWKLEKIINLPEQYHDYSISTVGAAEGFLFFQGAPEGNPIEHVDCYSMEVKTYEMTMVCSKLVDFSNRKLALPYFIFPTVLSEPTI</sequence>
<dbReference type="PANTHER" id="PTHR31264:SF19">
    <property type="entry name" value="F-BOX DOMAIN-CONTAINING PROTEIN"/>
    <property type="match status" value="1"/>
</dbReference>
<feature type="region of interest" description="Disordered" evidence="1">
    <location>
        <begin position="92"/>
        <end position="162"/>
    </location>
</feature>
<reference evidence="3" key="2">
    <citation type="journal article" date="2017" name="Nat. Plants">
        <title>The Aegilops tauschii genome reveals multiple impacts of transposons.</title>
        <authorList>
            <person name="Zhao G."/>
            <person name="Zou C."/>
            <person name="Li K."/>
            <person name="Wang K."/>
            <person name="Li T."/>
            <person name="Gao L."/>
            <person name="Zhang X."/>
            <person name="Wang H."/>
            <person name="Yang Z."/>
            <person name="Liu X."/>
            <person name="Jiang W."/>
            <person name="Mao L."/>
            <person name="Kong X."/>
            <person name="Jiao Y."/>
            <person name="Jia J."/>
        </authorList>
    </citation>
    <scope>NUCLEOTIDE SEQUENCE [LARGE SCALE GENOMIC DNA]</scope>
    <source>
        <strain evidence="3">cv. AL8/78</strain>
    </source>
</reference>
<keyword evidence="3" id="KW-1185">Reference proteome</keyword>
<evidence type="ECO:0000313" key="2">
    <source>
        <dbReference type="EnsemblPlants" id="AET7Gv21347000.1"/>
    </source>
</evidence>
<organism evidence="2 3">
    <name type="scientific">Aegilops tauschii subsp. strangulata</name>
    <name type="common">Goatgrass</name>
    <dbReference type="NCBI Taxonomy" id="200361"/>
    <lineage>
        <taxon>Eukaryota</taxon>
        <taxon>Viridiplantae</taxon>
        <taxon>Streptophyta</taxon>
        <taxon>Embryophyta</taxon>
        <taxon>Tracheophyta</taxon>
        <taxon>Spermatophyta</taxon>
        <taxon>Magnoliopsida</taxon>
        <taxon>Liliopsida</taxon>
        <taxon>Poales</taxon>
        <taxon>Poaceae</taxon>
        <taxon>BOP clade</taxon>
        <taxon>Pooideae</taxon>
        <taxon>Triticodae</taxon>
        <taxon>Triticeae</taxon>
        <taxon>Triticinae</taxon>
        <taxon>Aegilops</taxon>
    </lineage>
</organism>
<reference evidence="2" key="5">
    <citation type="journal article" date="2021" name="G3 (Bethesda)">
        <title>Aegilops tauschii genome assembly Aet v5.0 features greater sequence contiguity and improved annotation.</title>
        <authorList>
            <person name="Wang L."/>
            <person name="Zhu T."/>
            <person name="Rodriguez J.C."/>
            <person name="Deal K.R."/>
            <person name="Dubcovsky J."/>
            <person name="McGuire P.E."/>
            <person name="Lux T."/>
            <person name="Spannagl M."/>
            <person name="Mayer K.F.X."/>
            <person name="Baldrich P."/>
            <person name="Meyers B.C."/>
            <person name="Huo N."/>
            <person name="Gu Y.Q."/>
            <person name="Zhou H."/>
            <person name="Devos K.M."/>
            <person name="Bennetzen J.L."/>
            <person name="Unver T."/>
            <person name="Budak H."/>
            <person name="Gulick P.J."/>
            <person name="Galiba G."/>
            <person name="Kalapos B."/>
            <person name="Nelson D.R."/>
            <person name="Li P."/>
            <person name="You F.M."/>
            <person name="Luo M.C."/>
            <person name="Dvorak J."/>
        </authorList>
    </citation>
    <scope>NUCLEOTIDE SEQUENCE [LARGE SCALE GENOMIC DNA]</scope>
    <source>
        <strain evidence="2">cv. AL8/78</strain>
    </source>
</reference>
<reference evidence="3" key="1">
    <citation type="journal article" date="2014" name="Science">
        <title>Ancient hybridizations among the ancestral genomes of bread wheat.</title>
        <authorList>
            <consortium name="International Wheat Genome Sequencing Consortium,"/>
            <person name="Marcussen T."/>
            <person name="Sandve S.R."/>
            <person name="Heier L."/>
            <person name="Spannagl M."/>
            <person name="Pfeifer M."/>
            <person name="Jakobsen K.S."/>
            <person name="Wulff B.B."/>
            <person name="Steuernagel B."/>
            <person name="Mayer K.F."/>
            <person name="Olsen O.A."/>
        </authorList>
    </citation>
    <scope>NUCLEOTIDE SEQUENCE [LARGE SCALE GENOMIC DNA]</scope>
    <source>
        <strain evidence="3">cv. AL8/78</strain>
    </source>
</reference>